<sequence length="367" mass="41843">MREGDCMNQFQLTRLKVLGFKSIQETEIEFGMLNVLIGSNGSGKTNLISLFSLLQAMIEGRLQSYVAKKGGPDTFLHWGRKRTEALSAAFYFGNNGYGFSLEATADNRLMIGDEVFYWTKSDERSIGCGNMESVWREGTHTGIDRYVKPILEKQKWRVYHFHDTSDTALVKQIHGINDNIELATDARNLAAFLYRLQKTEEKSYYRIVSVVQMAAPYFDDFILRENPLNPKSIDLEWRAKGSDLPFMASQLSDGTLRFICLAVLLLQPTYLQPETILIDEPELGLHPYAIQLLASLIKKASRKKQIIVSTQSVELLNEFQANDIIVVEHKDATSTFRRLNSEALSFWIAEDYTLGDLWKRNIFGGRP</sequence>
<dbReference type="Gene3D" id="3.40.50.300">
    <property type="entry name" value="P-loop containing nucleotide triphosphate hydrolases"/>
    <property type="match status" value="1"/>
</dbReference>
<evidence type="ECO:0000313" key="2">
    <source>
        <dbReference type="EMBL" id="EEX76468.1"/>
    </source>
</evidence>
<dbReference type="InterPro" id="IPR014555">
    <property type="entry name" value="RecF-like"/>
</dbReference>
<evidence type="ECO:0000259" key="1">
    <source>
        <dbReference type="Pfam" id="PF13304"/>
    </source>
</evidence>
<dbReference type="GO" id="GO:0005524">
    <property type="term" value="F:ATP binding"/>
    <property type="evidence" value="ECO:0007669"/>
    <property type="project" value="InterPro"/>
</dbReference>
<dbReference type="PANTHER" id="PTHR32182">
    <property type="entry name" value="DNA REPLICATION AND REPAIR PROTEIN RECF"/>
    <property type="match status" value="1"/>
</dbReference>
<accession>C9LXT5</accession>
<protein>
    <submittedName>
        <fullName evidence="2">RecF/RecN/SMC N-terminal domain protein</fullName>
    </submittedName>
</protein>
<dbReference type="PIRSF" id="PIRSF029347">
    <property type="entry name" value="RecF"/>
    <property type="match status" value="1"/>
</dbReference>
<comment type="caution">
    <text evidence="2">The sequence shown here is derived from an EMBL/GenBank/DDBJ whole genome shotgun (WGS) entry which is preliminary data.</text>
</comment>
<name>C9LXT5_SELS3</name>
<dbReference type="EMBL" id="ACKP02000049">
    <property type="protein sequence ID" value="EEX76468.1"/>
    <property type="molecule type" value="Genomic_DNA"/>
</dbReference>
<dbReference type="STRING" id="546271.Selsp_0403"/>
<dbReference type="CDD" id="cd00267">
    <property type="entry name" value="ABC_ATPase"/>
    <property type="match status" value="1"/>
</dbReference>
<dbReference type="GO" id="GO:0016887">
    <property type="term" value="F:ATP hydrolysis activity"/>
    <property type="evidence" value="ECO:0007669"/>
    <property type="project" value="InterPro"/>
</dbReference>
<dbReference type="Pfam" id="PF13304">
    <property type="entry name" value="AAA_21"/>
    <property type="match status" value="2"/>
</dbReference>
<dbReference type="Proteomes" id="UP000003505">
    <property type="component" value="Unassembled WGS sequence"/>
</dbReference>
<dbReference type="AlphaFoldDB" id="C9LXT5"/>
<proteinExistence type="predicted"/>
<feature type="domain" description="ATPase AAA-type core" evidence="1">
    <location>
        <begin position="152"/>
        <end position="317"/>
    </location>
</feature>
<dbReference type="GO" id="GO:0006302">
    <property type="term" value="P:double-strand break repair"/>
    <property type="evidence" value="ECO:0007669"/>
    <property type="project" value="TreeGrafter"/>
</dbReference>
<reference evidence="2 3" key="1">
    <citation type="submission" date="2009-09" db="EMBL/GenBank/DDBJ databases">
        <authorList>
            <person name="Weinstock G."/>
            <person name="Sodergren E."/>
            <person name="Clifton S."/>
            <person name="Fulton L."/>
            <person name="Fulton B."/>
            <person name="Courtney L."/>
            <person name="Fronick C."/>
            <person name="Harrison M."/>
            <person name="Strong C."/>
            <person name="Farmer C."/>
            <person name="Delahaunty K."/>
            <person name="Markovic C."/>
            <person name="Hall O."/>
            <person name="Minx P."/>
            <person name="Tomlinson C."/>
            <person name="Mitreva M."/>
            <person name="Nelson J."/>
            <person name="Hou S."/>
            <person name="Wollam A."/>
            <person name="Pepin K.H."/>
            <person name="Johnson M."/>
            <person name="Bhonagiri V."/>
            <person name="Nash W.E."/>
            <person name="Warren W."/>
            <person name="Chinwalla A."/>
            <person name="Mardis E.R."/>
            <person name="Wilson R.K."/>
        </authorList>
    </citation>
    <scope>NUCLEOTIDE SEQUENCE [LARGE SCALE GENOMIC DNA]</scope>
    <source>
        <strain evidence="3">ATCC 35185 / DSM 20758 / VPI D19B-28</strain>
    </source>
</reference>
<dbReference type="InterPro" id="IPR003959">
    <property type="entry name" value="ATPase_AAA_core"/>
</dbReference>
<dbReference type="GO" id="GO:0000731">
    <property type="term" value="P:DNA synthesis involved in DNA repair"/>
    <property type="evidence" value="ECO:0007669"/>
    <property type="project" value="TreeGrafter"/>
</dbReference>
<dbReference type="InterPro" id="IPR027417">
    <property type="entry name" value="P-loop_NTPase"/>
</dbReference>
<evidence type="ECO:0000313" key="3">
    <source>
        <dbReference type="Proteomes" id="UP000003505"/>
    </source>
</evidence>
<gene>
    <name evidence="2" type="ORF">SELSPUOL_02293</name>
</gene>
<dbReference type="PANTHER" id="PTHR32182:SF22">
    <property type="entry name" value="ATP-DEPENDENT ENDONUCLEASE, OLD FAMILY-RELATED"/>
    <property type="match status" value="1"/>
</dbReference>
<dbReference type="eggNOG" id="COG4637">
    <property type="taxonomic scope" value="Bacteria"/>
</dbReference>
<feature type="domain" description="ATPase AAA-type core" evidence="1">
    <location>
        <begin position="33"/>
        <end position="63"/>
    </location>
</feature>
<dbReference type="SUPFAM" id="SSF52540">
    <property type="entry name" value="P-loop containing nucleoside triphosphate hydrolases"/>
    <property type="match status" value="1"/>
</dbReference>
<organism evidence="2 3">
    <name type="scientific">Selenomonas sputigena (strain ATCC 35185 / DSM 20758 / CCUG 44933 / VPI D19B-28)</name>
    <dbReference type="NCBI Taxonomy" id="546271"/>
    <lineage>
        <taxon>Bacteria</taxon>
        <taxon>Bacillati</taxon>
        <taxon>Bacillota</taxon>
        <taxon>Negativicutes</taxon>
        <taxon>Selenomonadales</taxon>
        <taxon>Selenomonadaceae</taxon>
        <taxon>Selenomonas</taxon>
    </lineage>
</organism>